<dbReference type="InterPro" id="IPR009061">
    <property type="entry name" value="DNA-bd_dom_put_sf"/>
</dbReference>
<evidence type="ECO:0000313" key="3">
    <source>
        <dbReference type="Proteomes" id="UP000241469"/>
    </source>
</evidence>
<reference evidence="2 3" key="1">
    <citation type="submission" date="2017-10" db="EMBL/GenBank/DDBJ databases">
        <authorList>
            <person name="Aull H.G."/>
            <person name="Holden M."/>
            <person name="Im S.J."/>
            <person name="Nair A."/>
            <person name="Venkatram C."/>
            <person name="Wyche K.A."/>
            <person name="Bortz R.L."/>
            <person name="Warner M.H."/>
            <person name="Garlena R.A."/>
            <person name="Russell D.A."/>
            <person name="Pope W.H."/>
            <person name="Jacobs-Sera D."/>
            <person name="Hendrix R.W."/>
            <person name="Hatfull G.F."/>
        </authorList>
    </citation>
    <scope>NUCLEOTIDE SEQUENCE [LARGE SCALE GENOMIC DNA]</scope>
</reference>
<dbReference type="Pfam" id="PF12728">
    <property type="entry name" value="HTH_17"/>
    <property type="match status" value="1"/>
</dbReference>
<dbReference type="SUPFAM" id="SSF46955">
    <property type="entry name" value="Putative DNA-binding domain"/>
    <property type="match status" value="1"/>
</dbReference>
<organism evidence="2 3">
    <name type="scientific">Gordonia phage Anamika</name>
    <dbReference type="NCBI Taxonomy" id="2047829"/>
    <lineage>
        <taxon>Viruses</taxon>
        <taxon>Duplodnaviria</taxon>
        <taxon>Heunggongvirae</taxon>
        <taxon>Uroviricota</taxon>
        <taxon>Caudoviricetes</taxon>
        <taxon>Woesvirus</taxon>
        <taxon>Woesvirus woes</taxon>
    </lineage>
</organism>
<accession>A0A2H4PG32</accession>
<sequence length="81" mass="9097">MSAPRVPRQTLTTKGWTVNVAPERDMLDTKKVAAILNVTTGHVRELVKAGKFPNAHRPGKGYLIPLQDVRDYIVSRDKESR</sequence>
<dbReference type="Proteomes" id="UP000241469">
    <property type="component" value="Segment"/>
</dbReference>
<gene>
    <name evidence="2" type="ORF">SEA_ANAMIKA_55</name>
</gene>
<dbReference type="InterPro" id="IPR041657">
    <property type="entry name" value="HTH_17"/>
</dbReference>
<dbReference type="NCBIfam" id="TIGR01764">
    <property type="entry name" value="excise"/>
    <property type="match status" value="1"/>
</dbReference>
<dbReference type="GO" id="GO:0003677">
    <property type="term" value="F:DNA binding"/>
    <property type="evidence" value="ECO:0007669"/>
    <property type="project" value="InterPro"/>
</dbReference>
<evidence type="ECO:0000313" key="2">
    <source>
        <dbReference type="EMBL" id="ATW61150.1"/>
    </source>
</evidence>
<dbReference type="EMBL" id="MG099935">
    <property type="protein sequence ID" value="ATW61150.1"/>
    <property type="molecule type" value="Genomic_DNA"/>
</dbReference>
<feature type="domain" description="Helix-turn-helix" evidence="1">
    <location>
        <begin position="26"/>
        <end position="73"/>
    </location>
</feature>
<protein>
    <submittedName>
        <fullName evidence="2">Helix-turn-helix DNA binding protein</fullName>
    </submittedName>
</protein>
<dbReference type="InterPro" id="IPR010093">
    <property type="entry name" value="SinI_DNA-bd"/>
</dbReference>
<proteinExistence type="predicted"/>
<name>A0A2H4PG32_9CAUD</name>
<evidence type="ECO:0000259" key="1">
    <source>
        <dbReference type="Pfam" id="PF12728"/>
    </source>
</evidence>